<proteinExistence type="predicted"/>
<accession>C6V3N4</accession>
<evidence type="ECO:0000313" key="2">
    <source>
        <dbReference type="EMBL" id="ACT69001.1"/>
    </source>
</evidence>
<keyword evidence="3" id="KW-1185">Reference proteome</keyword>
<protein>
    <submittedName>
        <fullName evidence="2">Uncharacterized protein</fullName>
    </submittedName>
</protein>
<keyword evidence="1" id="KW-0472">Membrane</keyword>
<keyword evidence="1" id="KW-1133">Transmembrane helix</keyword>
<dbReference type="Proteomes" id="UP000001627">
    <property type="component" value="Chromosome"/>
</dbReference>
<evidence type="ECO:0000313" key="3">
    <source>
        <dbReference type="Proteomes" id="UP000001627"/>
    </source>
</evidence>
<dbReference type="HOGENOM" id="CLU_595574_0_0_5"/>
<gene>
    <name evidence="2" type="ordered locus">NRI_0002</name>
</gene>
<dbReference type="KEGG" id="nri:NRI_0002"/>
<dbReference type="RefSeq" id="WP_012779398.1">
    <property type="nucleotide sequence ID" value="NC_013009.1"/>
</dbReference>
<feature type="transmembrane region" description="Helical" evidence="1">
    <location>
        <begin position="311"/>
        <end position="330"/>
    </location>
</feature>
<feature type="transmembrane region" description="Helical" evidence="1">
    <location>
        <begin position="179"/>
        <end position="199"/>
    </location>
</feature>
<sequence>MFYNRGPLLKLKHFFFGESTKRGTTFGLYYSSFKKIFQTDTAKRFSKAEEFVLSTERNFYSKDRVVKIPSLGDIDNKTARESSRGKLEISIKGRPYTLEKVKIGGGQTVGGRTLYEIKGLNKGIITTARRDSAVYCLWLDTDNKVSSEKYNIPGNLKMLFNGPVKAFSPVVRNPRDKSVNILCTLISLPVYTITLVVKYSVYFVLELVSKVLVNIVTRIVLPLSFFVFSSLSLTLGLVGLPLMSPDKRKGYLGNYRAVLRTSRDMFLMGTMSYIKSVLLESDSVDKKLEGMVDCSLDMSDSEKRSLGLKSAVLSSLNAVSVGFGAFLIVIRGVTNICCSFIRAFSSSLVGVLTLNTDYFHASLFLIKQPFCEMRDDFRVLVGEEVDPVCCTDQIISFSRDAFTVAVEEREKSPIPSRSGRSLPGISTLGLNLRSAGFLEADAGTHAFVPPNCRTVSRNL</sequence>
<feature type="transmembrane region" description="Helical" evidence="1">
    <location>
        <begin position="219"/>
        <end position="242"/>
    </location>
</feature>
<organism evidence="2 3">
    <name type="scientific">Neorickettsia risticii (strain Illinois)</name>
    <dbReference type="NCBI Taxonomy" id="434131"/>
    <lineage>
        <taxon>Bacteria</taxon>
        <taxon>Pseudomonadati</taxon>
        <taxon>Pseudomonadota</taxon>
        <taxon>Alphaproteobacteria</taxon>
        <taxon>Rickettsiales</taxon>
        <taxon>Anaplasmataceae</taxon>
        <taxon>Neorickettsia</taxon>
    </lineage>
</organism>
<dbReference type="OrthoDB" id="7165187at2"/>
<keyword evidence="1" id="KW-0812">Transmembrane</keyword>
<dbReference type="EMBL" id="CP001431">
    <property type="protein sequence ID" value="ACT69001.1"/>
    <property type="molecule type" value="Genomic_DNA"/>
</dbReference>
<dbReference type="AlphaFoldDB" id="C6V3N4"/>
<name>C6V3N4_NEORI</name>
<evidence type="ECO:0000256" key="1">
    <source>
        <dbReference type="SAM" id="Phobius"/>
    </source>
</evidence>
<reference evidence="2 3" key="1">
    <citation type="journal article" date="2009" name="Nucleic Acids Res.">
        <title>Analysis of complete genome sequence of Neorickettsia risticii: causative agent of Potomac horse fever.</title>
        <authorList>
            <person name="Lin M."/>
            <person name="Zhang C."/>
            <person name="Gibson K."/>
            <person name="Rikihisa Y."/>
        </authorList>
    </citation>
    <scope>NUCLEOTIDE SEQUENCE [LARGE SCALE GENOMIC DNA]</scope>
    <source>
        <strain evidence="2 3">Illinois</strain>
    </source>
</reference>